<evidence type="ECO:0000313" key="6">
    <source>
        <dbReference type="EMBL" id="MFD0931959.1"/>
    </source>
</evidence>
<comment type="subcellular location">
    <subcellularLocation>
        <location evidence="1">Cell envelope</location>
    </subcellularLocation>
</comment>
<keyword evidence="4" id="KW-0676">Redox-active center</keyword>
<evidence type="ECO:0000256" key="1">
    <source>
        <dbReference type="ARBA" id="ARBA00004196"/>
    </source>
</evidence>
<evidence type="ECO:0000256" key="4">
    <source>
        <dbReference type="ARBA" id="ARBA00023284"/>
    </source>
</evidence>
<dbReference type="CDD" id="cd02966">
    <property type="entry name" value="TlpA_like_family"/>
    <property type="match status" value="1"/>
</dbReference>
<dbReference type="Gene3D" id="3.40.30.10">
    <property type="entry name" value="Glutaredoxin"/>
    <property type="match status" value="1"/>
</dbReference>
<keyword evidence="7" id="KW-1185">Reference proteome</keyword>
<comment type="caution">
    <text evidence="6">The sequence shown here is derived from an EMBL/GenBank/DDBJ whole genome shotgun (WGS) entry which is preliminary data.</text>
</comment>
<dbReference type="PANTHER" id="PTHR42852:SF6">
    <property type="entry name" value="THIOL:DISULFIDE INTERCHANGE PROTEIN DSBE"/>
    <property type="match status" value="1"/>
</dbReference>
<reference evidence="7" key="1">
    <citation type="journal article" date="2019" name="Int. J. Syst. Evol. Microbiol.">
        <title>The Global Catalogue of Microorganisms (GCM) 10K type strain sequencing project: providing services to taxonomists for standard genome sequencing and annotation.</title>
        <authorList>
            <consortium name="The Broad Institute Genomics Platform"/>
            <consortium name="The Broad Institute Genome Sequencing Center for Infectious Disease"/>
            <person name="Wu L."/>
            <person name="Ma J."/>
        </authorList>
    </citation>
    <scope>NUCLEOTIDE SEQUENCE [LARGE SCALE GENOMIC DNA]</scope>
    <source>
        <strain evidence="7">CCUG 56752</strain>
    </source>
</reference>
<dbReference type="Proteomes" id="UP001597049">
    <property type="component" value="Unassembled WGS sequence"/>
</dbReference>
<dbReference type="Pfam" id="PF14289">
    <property type="entry name" value="DUF4369"/>
    <property type="match status" value="1"/>
</dbReference>
<dbReference type="RefSeq" id="WP_379657284.1">
    <property type="nucleotide sequence ID" value="NZ_JBHTIV010000005.1"/>
</dbReference>
<dbReference type="PANTHER" id="PTHR42852">
    <property type="entry name" value="THIOL:DISULFIDE INTERCHANGE PROTEIN DSBE"/>
    <property type="match status" value="1"/>
</dbReference>
<dbReference type="InterPro" id="IPR036249">
    <property type="entry name" value="Thioredoxin-like_sf"/>
</dbReference>
<dbReference type="PROSITE" id="PS51352">
    <property type="entry name" value="THIOREDOXIN_2"/>
    <property type="match status" value="1"/>
</dbReference>
<evidence type="ECO:0000256" key="3">
    <source>
        <dbReference type="ARBA" id="ARBA00023157"/>
    </source>
</evidence>
<evidence type="ECO:0000259" key="5">
    <source>
        <dbReference type="PROSITE" id="PS51352"/>
    </source>
</evidence>
<keyword evidence="3" id="KW-1015">Disulfide bond</keyword>
<name>A0ABW3GMW8_9FLAO</name>
<sequence>MTSLLPIRPIFILIALFFVISCKQEEENFFITGKVNGDYSGLLFLYYQGEGRKDSILVKNGKFKFKGKVEHPTEASISTEGMSSCDKNFFIENVDMVVDITIEEKMIREYELNMVYIDTVLGTKTSKIAYDFQKFKETYKKDSDWNKKLYTKVDEIIRRNPKHRYSANLLDEVSYDSVLSYKQLQKLYSNLNLEHQDSLRIKTLEYNIFPERRVEIGDSLKDFELPDTNEQLLSTKEFRGSLLLIEFWASWCKPCRKSFPKLLSIAKTYKDSNFKVLGVSIDQNKDKWLKAIEDDKLTWPNVIDTGGEFGKTATDFGIFAIPNNFLIDKTGKVISKDIPLEELKKILDSIQ</sequence>
<organism evidence="6 7">
    <name type="scientific">Psychroflexus salinarum</name>
    <dbReference type="NCBI Taxonomy" id="546024"/>
    <lineage>
        <taxon>Bacteria</taxon>
        <taxon>Pseudomonadati</taxon>
        <taxon>Bacteroidota</taxon>
        <taxon>Flavobacteriia</taxon>
        <taxon>Flavobacteriales</taxon>
        <taxon>Flavobacteriaceae</taxon>
        <taxon>Psychroflexus</taxon>
    </lineage>
</organism>
<dbReference type="InterPro" id="IPR050553">
    <property type="entry name" value="Thioredoxin_ResA/DsbE_sf"/>
</dbReference>
<evidence type="ECO:0000256" key="2">
    <source>
        <dbReference type="ARBA" id="ARBA00022748"/>
    </source>
</evidence>
<dbReference type="InterPro" id="IPR000866">
    <property type="entry name" value="AhpC/TSA"/>
</dbReference>
<proteinExistence type="predicted"/>
<protein>
    <submittedName>
        <fullName evidence="6">Redoxin domain-containing protein</fullName>
    </submittedName>
</protein>
<keyword evidence="2" id="KW-0201">Cytochrome c-type biogenesis</keyword>
<dbReference type="Pfam" id="PF00578">
    <property type="entry name" value="AhpC-TSA"/>
    <property type="match status" value="1"/>
</dbReference>
<dbReference type="SUPFAM" id="SSF52833">
    <property type="entry name" value="Thioredoxin-like"/>
    <property type="match status" value="1"/>
</dbReference>
<dbReference type="InterPro" id="IPR013766">
    <property type="entry name" value="Thioredoxin_domain"/>
</dbReference>
<feature type="domain" description="Thioredoxin" evidence="5">
    <location>
        <begin position="214"/>
        <end position="351"/>
    </location>
</feature>
<evidence type="ECO:0000313" key="7">
    <source>
        <dbReference type="Proteomes" id="UP001597049"/>
    </source>
</evidence>
<gene>
    <name evidence="6" type="ORF">ACFQ0R_05025</name>
</gene>
<dbReference type="EMBL" id="JBHTIV010000005">
    <property type="protein sequence ID" value="MFD0931959.1"/>
    <property type="molecule type" value="Genomic_DNA"/>
</dbReference>
<accession>A0ABW3GMW8</accession>
<dbReference type="InterPro" id="IPR025380">
    <property type="entry name" value="DUF4369"/>
</dbReference>